<evidence type="ECO:0000256" key="8">
    <source>
        <dbReference type="SAM" id="SignalP"/>
    </source>
</evidence>
<dbReference type="InterPro" id="IPR000297">
    <property type="entry name" value="PPIase_PpiC"/>
</dbReference>
<protein>
    <recommendedName>
        <fullName evidence="3">peptidylprolyl isomerase</fullName>
        <ecNumber evidence="3">5.2.1.8</ecNumber>
    </recommendedName>
</protein>
<keyword evidence="4 8" id="KW-0732">Signal</keyword>
<evidence type="ECO:0000313" key="10">
    <source>
        <dbReference type="EMBL" id="GAA5161493.1"/>
    </source>
</evidence>
<evidence type="ECO:0000256" key="2">
    <source>
        <dbReference type="ARBA" id="ARBA00007656"/>
    </source>
</evidence>
<feature type="chain" id="PRO_5046376161" description="peptidylprolyl isomerase" evidence="8">
    <location>
        <begin position="24"/>
        <end position="282"/>
    </location>
</feature>
<keyword evidence="6 7" id="KW-0413">Isomerase</keyword>
<evidence type="ECO:0000313" key="11">
    <source>
        <dbReference type="Proteomes" id="UP001500547"/>
    </source>
</evidence>
<dbReference type="PANTHER" id="PTHR47245:SF1">
    <property type="entry name" value="FOLDASE PROTEIN PRSA"/>
    <property type="match status" value="1"/>
</dbReference>
<accession>A0ABP9QGG9</accession>
<dbReference type="InterPro" id="IPR046357">
    <property type="entry name" value="PPIase_dom_sf"/>
</dbReference>
<dbReference type="EMBL" id="BAABLD010000005">
    <property type="protein sequence ID" value="GAA5161493.1"/>
    <property type="molecule type" value="Genomic_DNA"/>
</dbReference>
<dbReference type="SUPFAM" id="SSF54534">
    <property type="entry name" value="FKBP-like"/>
    <property type="match status" value="1"/>
</dbReference>
<proteinExistence type="inferred from homology"/>
<name>A0ABP9QGG9_9RHOO</name>
<reference evidence="11" key="1">
    <citation type="journal article" date="2019" name="Int. J. Syst. Evol. Microbiol.">
        <title>The Global Catalogue of Microorganisms (GCM) 10K type strain sequencing project: providing services to taxonomists for standard genome sequencing and annotation.</title>
        <authorList>
            <consortium name="The Broad Institute Genomics Platform"/>
            <consortium name="The Broad Institute Genome Sequencing Center for Infectious Disease"/>
            <person name="Wu L."/>
            <person name="Ma J."/>
        </authorList>
    </citation>
    <scope>NUCLEOTIDE SEQUENCE [LARGE SCALE GENOMIC DNA]</scope>
    <source>
        <strain evidence="11">JCM 18715</strain>
    </source>
</reference>
<comment type="caution">
    <text evidence="10">The sequence shown here is derived from an EMBL/GenBank/DDBJ whole genome shotgun (WGS) entry which is preliminary data.</text>
</comment>
<comment type="similarity">
    <text evidence="2">Belongs to the PpiC/parvulin rotamase family.</text>
</comment>
<evidence type="ECO:0000259" key="9">
    <source>
        <dbReference type="PROSITE" id="PS50198"/>
    </source>
</evidence>
<dbReference type="PROSITE" id="PS50198">
    <property type="entry name" value="PPIC_PPIASE_2"/>
    <property type="match status" value="1"/>
</dbReference>
<keyword evidence="5 7" id="KW-0697">Rotamase</keyword>
<evidence type="ECO:0000256" key="4">
    <source>
        <dbReference type="ARBA" id="ARBA00022729"/>
    </source>
</evidence>
<sequence length="282" mass="30565">MKFPMKKLVMSAALLLSTLSANAATEMVATVNGKGIPKALVDQLVIDNGVQGKPEEAGFRDSVKTELVRREVMAQRAVALKLDKTPAYQAELANIKQQLAQAKVPKDQIDIALGFNTQAMLAETFIQDFGSKYKVAEPAIQARYKEIVAKRGGTEYHIRHIQVAGEAEARAIIGKLAGGTRFESLASESQDLGSKDQGGDLGWSKAEGFPPSFAAAVRELKPGQSTREPIKTEAGYHVIRVEGVRPVVVGSLEAYRKEIRDEIIQAALDKEVAALLQKAKIQ</sequence>
<dbReference type="PANTHER" id="PTHR47245">
    <property type="entry name" value="PEPTIDYLPROLYL ISOMERASE"/>
    <property type="match status" value="1"/>
</dbReference>
<organism evidence="10 11">
    <name type="scientific">Viridibacterium curvum</name>
    <dbReference type="NCBI Taxonomy" id="1101404"/>
    <lineage>
        <taxon>Bacteria</taxon>
        <taxon>Pseudomonadati</taxon>
        <taxon>Pseudomonadota</taxon>
        <taxon>Betaproteobacteria</taxon>
        <taxon>Rhodocyclales</taxon>
        <taxon>Rhodocyclaceae</taxon>
        <taxon>Viridibacterium</taxon>
    </lineage>
</organism>
<dbReference type="Gene3D" id="3.10.50.40">
    <property type="match status" value="1"/>
</dbReference>
<dbReference type="SUPFAM" id="SSF109998">
    <property type="entry name" value="Triger factor/SurA peptide-binding domain-like"/>
    <property type="match status" value="1"/>
</dbReference>
<feature type="signal peptide" evidence="8">
    <location>
        <begin position="1"/>
        <end position="23"/>
    </location>
</feature>
<dbReference type="Proteomes" id="UP001500547">
    <property type="component" value="Unassembled WGS sequence"/>
</dbReference>
<feature type="domain" description="PpiC" evidence="9">
    <location>
        <begin position="153"/>
        <end position="243"/>
    </location>
</feature>
<evidence type="ECO:0000256" key="3">
    <source>
        <dbReference type="ARBA" id="ARBA00013194"/>
    </source>
</evidence>
<dbReference type="Pfam" id="PF00639">
    <property type="entry name" value="Rotamase"/>
    <property type="match status" value="1"/>
</dbReference>
<keyword evidence="11" id="KW-1185">Reference proteome</keyword>
<evidence type="ECO:0000256" key="6">
    <source>
        <dbReference type="ARBA" id="ARBA00023235"/>
    </source>
</evidence>
<evidence type="ECO:0000256" key="7">
    <source>
        <dbReference type="PROSITE-ProRule" id="PRU00278"/>
    </source>
</evidence>
<dbReference type="InterPro" id="IPR050245">
    <property type="entry name" value="PrsA_foldase"/>
</dbReference>
<evidence type="ECO:0000256" key="5">
    <source>
        <dbReference type="ARBA" id="ARBA00023110"/>
    </source>
</evidence>
<gene>
    <name evidence="10" type="ORF">GCM10025770_10820</name>
</gene>
<comment type="catalytic activity">
    <reaction evidence="1">
        <text>[protein]-peptidylproline (omega=180) = [protein]-peptidylproline (omega=0)</text>
        <dbReference type="Rhea" id="RHEA:16237"/>
        <dbReference type="Rhea" id="RHEA-COMP:10747"/>
        <dbReference type="Rhea" id="RHEA-COMP:10748"/>
        <dbReference type="ChEBI" id="CHEBI:83833"/>
        <dbReference type="ChEBI" id="CHEBI:83834"/>
        <dbReference type="EC" id="5.2.1.8"/>
    </reaction>
</comment>
<evidence type="ECO:0000256" key="1">
    <source>
        <dbReference type="ARBA" id="ARBA00000971"/>
    </source>
</evidence>
<dbReference type="EC" id="5.2.1.8" evidence="3"/>
<dbReference type="InterPro" id="IPR027304">
    <property type="entry name" value="Trigger_fact/SurA_dom_sf"/>
</dbReference>
<dbReference type="GO" id="GO:0016853">
    <property type="term" value="F:isomerase activity"/>
    <property type="evidence" value="ECO:0007669"/>
    <property type="project" value="UniProtKB-KW"/>
</dbReference>